<keyword evidence="3" id="KW-1185">Reference proteome</keyword>
<dbReference type="Proteomes" id="UP000245910">
    <property type="component" value="Chromosome I"/>
</dbReference>
<organism evidence="2 3">
    <name type="scientific">Fusarium venenatum</name>
    <dbReference type="NCBI Taxonomy" id="56646"/>
    <lineage>
        <taxon>Eukaryota</taxon>
        <taxon>Fungi</taxon>
        <taxon>Dikarya</taxon>
        <taxon>Ascomycota</taxon>
        <taxon>Pezizomycotina</taxon>
        <taxon>Sordariomycetes</taxon>
        <taxon>Hypocreomycetidae</taxon>
        <taxon>Hypocreales</taxon>
        <taxon>Nectriaceae</taxon>
        <taxon>Fusarium</taxon>
    </lineage>
</organism>
<protein>
    <submittedName>
        <fullName evidence="2">Uncharacterized protein</fullName>
    </submittedName>
</protein>
<dbReference type="EMBL" id="LN649229">
    <property type="protein sequence ID" value="CEI64565.1"/>
    <property type="molecule type" value="Genomic_DNA"/>
</dbReference>
<name>A0A2L2TVV1_9HYPO</name>
<evidence type="ECO:0000313" key="2">
    <source>
        <dbReference type="EMBL" id="CEI64565.1"/>
    </source>
</evidence>
<feature type="region of interest" description="Disordered" evidence="1">
    <location>
        <begin position="1"/>
        <end position="23"/>
    </location>
</feature>
<sequence>MSVVEVNQSRNRQNGPLRNPLTSFDRIAASEAEKSRVESRRLGRISHYDYHALVIKDKWIVHPVQSIEQRAARNLK</sequence>
<evidence type="ECO:0000313" key="3">
    <source>
        <dbReference type="Proteomes" id="UP000245910"/>
    </source>
</evidence>
<proteinExistence type="predicted"/>
<evidence type="ECO:0000256" key="1">
    <source>
        <dbReference type="SAM" id="MobiDB-lite"/>
    </source>
</evidence>
<accession>A0A2L2TVV1</accession>
<feature type="compositionally biased region" description="Polar residues" evidence="1">
    <location>
        <begin position="1"/>
        <end position="22"/>
    </location>
</feature>
<reference evidence="3" key="1">
    <citation type="submission" date="2014-10" db="EMBL/GenBank/DDBJ databases">
        <authorList>
            <person name="King R."/>
        </authorList>
    </citation>
    <scope>NUCLEOTIDE SEQUENCE [LARGE SCALE GENOMIC DNA]</scope>
    <source>
        <strain evidence="3">A3/5</strain>
    </source>
</reference>
<dbReference type="AlphaFoldDB" id="A0A2L2TVV1"/>